<dbReference type="PANTHER" id="PTHR30589">
    <property type="entry name" value="PROLIPOPROTEIN DIACYLGLYCERYL TRANSFERASE"/>
    <property type="match status" value="1"/>
</dbReference>
<dbReference type="EMBL" id="JACPNR010000014">
    <property type="protein sequence ID" value="MBI2679300.1"/>
    <property type="molecule type" value="Genomic_DNA"/>
</dbReference>
<feature type="transmembrane region" description="Helical" evidence="7">
    <location>
        <begin position="196"/>
        <end position="213"/>
    </location>
</feature>
<dbReference type="Proteomes" id="UP000779809">
    <property type="component" value="Unassembled WGS sequence"/>
</dbReference>
<feature type="transmembrane region" description="Helical" evidence="7">
    <location>
        <begin position="139"/>
        <end position="159"/>
    </location>
</feature>
<evidence type="ECO:0000256" key="4">
    <source>
        <dbReference type="ARBA" id="ARBA00022692"/>
    </source>
</evidence>
<dbReference type="GO" id="GO:0008961">
    <property type="term" value="F:phosphatidylglycerol-prolipoprotein diacylglyceryl transferase activity"/>
    <property type="evidence" value="ECO:0007669"/>
    <property type="project" value="UniProtKB-UniRule"/>
</dbReference>
<reference evidence="8" key="1">
    <citation type="submission" date="2020-07" db="EMBL/GenBank/DDBJ databases">
        <title>Huge and variable diversity of episymbiotic CPR bacteria and DPANN archaea in groundwater ecosystems.</title>
        <authorList>
            <person name="He C.Y."/>
            <person name="Keren R."/>
            <person name="Whittaker M."/>
            <person name="Farag I.F."/>
            <person name="Doudna J."/>
            <person name="Cate J.H.D."/>
            <person name="Banfield J.F."/>
        </authorList>
    </citation>
    <scope>NUCLEOTIDE SEQUENCE</scope>
    <source>
        <strain evidence="8">NC_groundwater_580_Pr5_B-0.1um_64_19</strain>
    </source>
</reference>
<dbReference type="GO" id="GO:0042158">
    <property type="term" value="P:lipoprotein biosynthetic process"/>
    <property type="evidence" value="ECO:0007669"/>
    <property type="project" value="UniProtKB-UniRule"/>
</dbReference>
<evidence type="ECO:0000256" key="5">
    <source>
        <dbReference type="ARBA" id="ARBA00022989"/>
    </source>
</evidence>
<keyword evidence="6 7" id="KW-0472">Membrane</keyword>
<gene>
    <name evidence="7 8" type="primary">lgt</name>
    <name evidence="8" type="ORF">HYX28_11015</name>
</gene>
<evidence type="ECO:0000256" key="6">
    <source>
        <dbReference type="ARBA" id="ARBA00023136"/>
    </source>
</evidence>
<feature type="transmembrane region" description="Helical" evidence="7">
    <location>
        <begin position="46"/>
        <end position="66"/>
    </location>
</feature>
<sequence length="285" mass="31095">MLPRLLDLGRISLPTYGVLSALGLILGLLICVKLAKREGIDPDRAWNLGILSIVAAVLGSKLMLLVTDWSGVTAELPGIFTRQTFSALLHGNTQDRHAAAALSLIQAGGVWYGGLLFGSLVAILYMWRHRLPVLKTFDAYAPGIAFGHIIGRIGCFAAGCCYGKPTDEPWGVTFTNPLAAYYSGTPLNVRIHPTQLYEAAANSVIFLVLLWLFRRKKFDGQVLGAYFFLYGVARYFLEFYRDDPERGSVFGGAMSVTQLIALCLVVTGGLLWLRRTAPQPVPATT</sequence>
<keyword evidence="3 7" id="KW-0808">Transferase</keyword>
<dbReference type="EC" id="2.5.1.145" evidence="7"/>
<feature type="transmembrane region" description="Helical" evidence="7">
    <location>
        <begin position="220"/>
        <end position="237"/>
    </location>
</feature>
<comment type="subcellular location">
    <subcellularLocation>
        <location evidence="7">Cell membrane</location>
        <topology evidence="7">Multi-pass membrane protein</topology>
    </subcellularLocation>
</comment>
<dbReference type="HAMAP" id="MF_01147">
    <property type="entry name" value="Lgt"/>
    <property type="match status" value="1"/>
</dbReference>
<feature type="transmembrane region" description="Helical" evidence="7">
    <location>
        <begin position="15"/>
        <end position="34"/>
    </location>
</feature>
<keyword evidence="2 7" id="KW-1003">Cell membrane</keyword>
<comment type="caution">
    <text evidence="8">The sequence shown here is derived from an EMBL/GenBank/DDBJ whole genome shotgun (WGS) entry which is preliminary data.</text>
</comment>
<feature type="transmembrane region" description="Helical" evidence="7">
    <location>
        <begin position="249"/>
        <end position="273"/>
    </location>
</feature>
<evidence type="ECO:0000256" key="3">
    <source>
        <dbReference type="ARBA" id="ARBA00022679"/>
    </source>
</evidence>
<evidence type="ECO:0000256" key="7">
    <source>
        <dbReference type="HAMAP-Rule" id="MF_01147"/>
    </source>
</evidence>
<comment type="function">
    <text evidence="7">Catalyzes the transfer of the diacylglyceryl group from phosphatidylglycerol to the sulfhydryl group of the N-terminal cysteine of a prolipoprotein, the first step in the formation of mature lipoproteins.</text>
</comment>
<dbReference type="GO" id="GO:0005886">
    <property type="term" value="C:plasma membrane"/>
    <property type="evidence" value="ECO:0007669"/>
    <property type="project" value="UniProtKB-SubCell"/>
</dbReference>
<evidence type="ECO:0000313" key="9">
    <source>
        <dbReference type="Proteomes" id="UP000779809"/>
    </source>
</evidence>
<name>A0A932ERW8_9BACT</name>
<evidence type="ECO:0000256" key="2">
    <source>
        <dbReference type="ARBA" id="ARBA00022475"/>
    </source>
</evidence>
<keyword evidence="5 7" id="KW-1133">Transmembrane helix</keyword>
<proteinExistence type="inferred from homology"/>
<dbReference type="NCBIfam" id="TIGR00544">
    <property type="entry name" value="lgt"/>
    <property type="match status" value="1"/>
</dbReference>
<comment type="pathway">
    <text evidence="7">Protein modification; lipoprotein biosynthesis (diacylglyceryl transfer).</text>
</comment>
<keyword evidence="4 7" id="KW-0812">Transmembrane</keyword>
<feature type="transmembrane region" description="Helical" evidence="7">
    <location>
        <begin position="109"/>
        <end position="127"/>
    </location>
</feature>
<protein>
    <recommendedName>
        <fullName evidence="7">Phosphatidylglycerol--prolipoprotein diacylglyceryl transferase</fullName>
        <ecNumber evidence="7">2.5.1.145</ecNumber>
    </recommendedName>
</protein>
<accession>A0A932ERW8</accession>
<evidence type="ECO:0000256" key="1">
    <source>
        <dbReference type="ARBA" id="ARBA00007150"/>
    </source>
</evidence>
<dbReference type="Pfam" id="PF01790">
    <property type="entry name" value="LGT"/>
    <property type="match status" value="1"/>
</dbReference>
<dbReference type="InterPro" id="IPR001640">
    <property type="entry name" value="Lgt"/>
</dbReference>
<organism evidence="8 9">
    <name type="scientific">Candidatus Korobacter versatilis</name>
    <dbReference type="NCBI Taxonomy" id="658062"/>
    <lineage>
        <taxon>Bacteria</taxon>
        <taxon>Pseudomonadati</taxon>
        <taxon>Acidobacteriota</taxon>
        <taxon>Terriglobia</taxon>
        <taxon>Terriglobales</taxon>
        <taxon>Candidatus Korobacteraceae</taxon>
        <taxon>Candidatus Korobacter</taxon>
    </lineage>
</organism>
<comment type="catalytic activity">
    <reaction evidence="7">
        <text>L-cysteinyl-[prolipoprotein] + a 1,2-diacyl-sn-glycero-3-phospho-(1'-sn-glycerol) = an S-1,2-diacyl-sn-glyceryl-L-cysteinyl-[prolipoprotein] + sn-glycerol 1-phosphate + H(+)</text>
        <dbReference type="Rhea" id="RHEA:56712"/>
        <dbReference type="Rhea" id="RHEA-COMP:14679"/>
        <dbReference type="Rhea" id="RHEA-COMP:14680"/>
        <dbReference type="ChEBI" id="CHEBI:15378"/>
        <dbReference type="ChEBI" id="CHEBI:29950"/>
        <dbReference type="ChEBI" id="CHEBI:57685"/>
        <dbReference type="ChEBI" id="CHEBI:64716"/>
        <dbReference type="ChEBI" id="CHEBI:140658"/>
        <dbReference type="EC" id="2.5.1.145"/>
    </reaction>
</comment>
<dbReference type="PANTHER" id="PTHR30589:SF0">
    <property type="entry name" value="PHOSPHATIDYLGLYCEROL--PROLIPOPROTEIN DIACYLGLYCERYL TRANSFERASE"/>
    <property type="match status" value="1"/>
</dbReference>
<comment type="similarity">
    <text evidence="1 7">Belongs to the Lgt family.</text>
</comment>
<feature type="binding site" evidence="7">
    <location>
        <position position="152"/>
    </location>
    <ligand>
        <name>a 1,2-diacyl-sn-glycero-3-phospho-(1'-sn-glycerol)</name>
        <dbReference type="ChEBI" id="CHEBI:64716"/>
    </ligand>
</feature>
<evidence type="ECO:0000313" key="8">
    <source>
        <dbReference type="EMBL" id="MBI2679300.1"/>
    </source>
</evidence>
<dbReference type="AlphaFoldDB" id="A0A932ERW8"/>